<evidence type="ECO:0000259" key="5">
    <source>
        <dbReference type="Pfam" id="PF02441"/>
    </source>
</evidence>
<keyword evidence="3" id="KW-0511">Multifunctional enzyme</keyword>
<feature type="binding site" evidence="3">
    <location>
        <position position="323"/>
    </location>
    <ligand>
        <name>CTP</name>
        <dbReference type="ChEBI" id="CHEBI:37563"/>
    </ligand>
</feature>
<dbReference type="InterPro" id="IPR036551">
    <property type="entry name" value="Flavin_trans-like"/>
</dbReference>
<comment type="catalytic activity">
    <reaction evidence="3 4">
        <text>(R)-4'-phosphopantothenate + L-cysteine + CTP = N-[(R)-4-phosphopantothenoyl]-L-cysteine + CMP + diphosphate + H(+)</text>
        <dbReference type="Rhea" id="RHEA:19397"/>
        <dbReference type="ChEBI" id="CHEBI:10986"/>
        <dbReference type="ChEBI" id="CHEBI:15378"/>
        <dbReference type="ChEBI" id="CHEBI:33019"/>
        <dbReference type="ChEBI" id="CHEBI:35235"/>
        <dbReference type="ChEBI" id="CHEBI:37563"/>
        <dbReference type="ChEBI" id="CHEBI:59458"/>
        <dbReference type="ChEBI" id="CHEBI:60377"/>
        <dbReference type="EC" id="6.3.2.5"/>
    </reaction>
</comment>
<keyword evidence="3 4" id="KW-0285">Flavoprotein</keyword>
<evidence type="ECO:0000256" key="3">
    <source>
        <dbReference type="HAMAP-Rule" id="MF_02225"/>
    </source>
</evidence>
<dbReference type="GO" id="GO:0004633">
    <property type="term" value="F:phosphopantothenoylcysteine decarboxylase activity"/>
    <property type="evidence" value="ECO:0007669"/>
    <property type="project" value="UniProtKB-UniRule"/>
</dbReference>
<dbReference type="InterPro" id="IPR005252">
    <property type="entry name" value="CoaBC"/>
</dbReference>
<gene>
    <name evidence="3 7" type="primary">coaBC</name>
    <name evidence="7" type="ORF">NITHO_20009</name>
</gene>
<dbReference type="GO" id="GO:0015941">
    <property type="term" value="P:pantothenate catabolic process"/>
    <property type="evidence" value="ECO:0007669"/>
    <property type="project" value="InterPro"/>
</dbReference>
<comment type="pathway">
    <text evidence="3 4">Cofactor biosynthesis; coenzyme A biosynthesis; CoA from (R)-pantothenate: step 2/5.</text>
</comment>
<evidence type="ECO:0000259" key="6">
    <source>
        <dbReference type="Pfam" id="PF04127"/>
    </source>
</evidence>
<feature type="binding site" evidence="3">
    <location>
        <position position="291"/>
    </location>
    <ligand>
        <name>CTP</name>
        <dbReference type="ChEBI" id="CHEBI:37563"/>
    </ligand>
</feature>
<keyword evidence="2 3" id="KW-0456">Lyase</keyword>
<dbReference type="RefSeq" id="WP_008476067.1">
    <property type="nucleotide sequence ID" value="NZ_CAGS01000112.1"/>
</dbReference>
<organism evidence="7 8">
    <name type="scientific">Nitrolancea hollandica Lb</name>
    <dbReference type="NCBI Taxonomy" id="1129897"/>
    <lineage>
        <taxon>Bacteria</taxon>
        <taxon>Pseudomonadati</taxon>
        <taxon>Thermomicrobiota</taxon>
        <taxon>Thermomicrobia</taxon>
        <taxon>Sphaerobacterales</taxon>
        <taxon>Sphaerobacterineae</taxon>
        <taxon>Sphaerobacteraceae</taxon>
        <taxon>Nitrolancea</taxon>
    </lineage>
</organism>
<dbReference type="Pfam" id="PF02441">
    <property type="entry name" value="Flavoprotein"/>
    <property type="match status" value="1"/>
</dbReference>
<keyword evidence="8" id="KW-1185">Reference proteome</keyword>
<dbReference type="GO" id="GO:0010181">
    <property type="term" value="F:FMN binding"/>
    <property type="evidence" value="ECO:0007669"/>
    <property type="project" value="UniProtKB-UniRule"/>
</dbReference>
<comment type="function">
    <text evidence="4">Catalyzes two steps in the biosynthesis of coenzyme A. In the first step cysteine is conjugated to 4'-phosphopantothenate to form 4-phosphopantothenoylcysteine, in the latter compound is decarboxylated to form 4'-phosphopantotheine.</text>
</comment>
<dbReference type="PANTHER" id="PTHR14359">
    <property type="entry name" value="HOMO-OLIGOMERIC FLAVIN CONTAINING CYS DECARBOXYLASE FAMILY"/>
    <property type="match status" value="1"/>
</dbReference>
<dbReference type="EMBL" id="CAGS01000112">
    <property type="protein sequence ID" value="CCF83180.1"/>
    <property type="molecule type" value="Genomic_DNA"/>
</dbReference>
<keyword evidence="3 4" id="KW-0436">Ligase</keyword>
<dbReference type="OrthoDB" id="9802554at2"/>
<proteinExistence type="inferred from homology"/>
<comment type="catalytic activity">
    <reaction evidence="3 4">
        <text>N-[(R)-4-phosphopantothenoyl]-L-cysteine + H(+) = (R)-4'-phosphopantetheine + CO2</text>
        <dbReference type="Rhea" id="RHEA:16793"/>
        <dbReference type="ChEBI" id="CHEBI:15378"/>
        <dbReference type="ChEBI" id="CHEBI:16526"/>
        <dbReference type="ChEBI" id="CHEBI:59458"/>
        <dbReference type="ChEBI" id="CHEBI:61723"/>
        <dbReference type="EC" id="4.1.1.36"/>
    </reaction>
</comment>
<dbReference type="SUPFAM" id="SSF52507">
    <property type="entry name" value="Homo-oligomeric flavin-containing Cys decarboxylases, HFCD"/>
    <property type="match status" value="1"/>
</dbReference>
<comment type="cofactor">
    <cofactor evidence="3">
        <name>FMN</name>
        <dbReference type="ChEBI" id="CHEBI:58210"/>
    </cofactor>
    <text evidence="3">Binds 1 FMN per subunit.</text>
</comment>
<evidence type="ECO:0000256" key="1">
    <source>
        <dbReference type="ARBA" id="ARBA00022793"/>
    </source>
</evidence>
<accession>I4EER8</accession>
<evidence type="ECO:0000313" key="7">
    <source>
        <dbReference type="EMBL" id="CCF83180.1"/>
    </source>
</evidence>
<dbReference type="InterPro" id="IPR035929">
    <property type="entry name" value="CoaB-like_sf"/>
</dbReference>
<feature type="region of interest" description="Phosphopantothenoylcysteine decarboxylase" evidence="3">
    <location>
        <begin position="1"/>
        <end position="192"/>
    </location>
</feature>
<keyword evidence="3" id="KW-0460">Magnesium</keyword>
<evidence type="ECO:0000313" key="8">
    <source>
        <dbReference type="Proteomes" id="UP000004221"/>
    </source>
</evidence>
<evidence type="ECO:0000256" key="4">
    <source>
        <dbReference type="RuleBase" id="RU364078"/>
    </source>
</evidence>
<dbReference type="Proteomes" id="UP000004221">
    <property type="component" value="Unassembled WGS sequence"/>
</dbReference>
<keyword evidence="1 3" id="KW-0210">Decarboxylase</keyword>
<sequence>MPRILQHKRVVLGVSGGIAAYKMVEVARDLTLAGALVDVMLTQAALEFVTPLPFQTLTRRRVYTTVFEPWTEAEQGHVSIGEQADILVIAPATANLIAKLAHGLVDDMLTATVLASSAPLIIAPAMDHLMYRHPATQENLATLERRGARIIGPDQGPLASGIVGFGRLVPPARLLAAIRATLGARGPLAGKRVVVTAGPTLEAIDPIRFLGNRSSGRMGYALAEAALDAGAAVTLISGPVSLPAPPEATVVPVESAAQMLDAVRNAIDDADILVMSAAVADFRPVQVAEQKIKKGASDRQLQLTRTVDILASIDRPGLIKVGFAAETTNLLEHARDKLLAKRLDLLVANDAVGTMGSATSRASLLRPSREPEGLPMMSKEELAEVIIDRIAQIRPSTIPVAAGS</sequence>
<dbReference type="Pfam" id="PF04127">
    <property type="entry name" value="DFP"/>
    <property type="match status" value="1"/>
</dbReference>
<dbReference type="HAMAP" id="MF_02225">
    <property type="entry name" value="CoaBC"/>
    <property type="match status" value="1"/>
</dbReference>
<reference evidence="7 8" key="1">
    <citation type="journal article" date="2012" name="ISME J.">
        <title>Nitrification expanded: discovery, physiology and genomics of a nitrite-oxidizing bacterium from the phylum Chloroflexi.</title>
        <authorList>
            <person name="Sorokin D.Y."/>
            <person name="Lucker S."/>
            <person name="Vejmelkova D."/>
            <person name="Kostrikina N.A."/>
            <person name="Kleerebezem R."/>
            <person name="Rijpstra W.I."/>
            <person name="Damste J.S."/>
            <person name="Le Paslier D."/>
            <person name="Muyzer G."/>
            <person name="Wagner M."/>
            <person name="van Loosdrecht M.C."/>
            <person name="Daims H."/>
        </authorList>
    </citation>
    <scope>NUCLEOTIDE SEQUENCE [LARGE SCALE GENOMIC DNA]</scope>
    <source>
        <strain evidence="8">none</strain>
    </source>
</reference>
<dbReference type="Gene3D" id="3.40.50.1950">
    <property type="entry name" value="Flavin prenyltransferase-like"/>
    <property type="match status" value="1"/>
</dbReference>
<evidence type="ECO:0000256" key="2">
    <source>
        <dbReference type="ARBA" id="ARBA00023239"/>
    </source>
</evidence>
<comment type="cofactor">
    <cofactor evidence="3">
        <name>Mg(2+)</name>
        <dbReference type="ChEBI" id="CHEBI:18420"/>
    </cofactor>
</comment>
<feature type="domain" description="DNA/pantothenate metabolism flavoprotein C-terminal" evidence="6">
    <location>
        <begin position="188"/>
        <end position="392"/>
    </location>
</feature>
<dbReference type="EC" id="6.3.2.5" evidence="3"/>
<dbReference type="Gene3D" id="3.40.50.10300">
    <property type="entry name" value="CoaB-like"/>
    <property type="match status" value="1"/>
</dbReference>
<dbReference type="GO" id="GO:0071513">
    <property type="term" value="C:phosphopantothenoylcysteine decarboxylase complex"/>
    <property type="evidence" value="ECO:0007669"/>
    <property type="project" value="TreeGrafter"/>
</dbReference>
<dbReference type="GO" id="GO:0046872">
    <property type="term" value="F:metal ion binding"/>
    <property type="evidence" value="ECO:0007669"/>
    <property type="project" value="UniProtKB-KW"/>
</dbReference>
<dbReference type="PANTHER" id="PTHR14359:SF6">
    <property type="entry name" value="PHOSPHOPANTOTHENOYLCYSTEINE DECARBOXYLASE"/>
    <property type="match status" value="1"/>
</dbReference>
<comment type="function">
    <text evidence="3">Catalyzes two sequential steps in the biosynthesis of coenzyme A. In the first step cysteine is conjugated to 4'-phosphopantothenate to form 4-phosphopantothenoylcysteine. In the second step the latter compound is decarboxylated to form 4'-phosphopantotheine.</text>
</comment>
<protein>
    <recommendedName>
        <fullName evidence="3">Coenzyme A biosynthesis bifunctional protein CoaBC</fullName>
    </recommendedName>
    <alternativeName>
        <fullName evidence="3">DNA/pantothenate metabolism flavoprotein</fullName>
    </alternativeName>
    <alternativeName>
        <fullName evidence="3">Phosphopantothenoylcysteine synthetase/decarboxylase</fullName>
        <shortName evidence="3">PPCS-PPCDC</shortName>
    </alternativeName>
    <domain>
        <recommendedName>
            <fullName evidence="3">Phosphopantothenoylcysteine decarboxylase</fullName>
            <shortName evidence="3">PPC decarboxylase</shortName>
            <shortName evidence="3">PPC-DC</shortName>
            <ecNumber evidence="3">4.1.1.36</ecNumber>
        </recommendedName>
        <alternativeName>
            <fullName evidence="3">CoaC</fullName>
        </alternativeName>
    </domain>
    <domain>
        <recommendedName>
            <fullName evidence="3">Phosphopantothenate--cysteine ligase</fullName>
            <ecNumber evidence="3">6.3.2.5</ecNumber>
        </recommendedName>
        <alternativeName>
            <fullName evidence="3">CoaB</fullName>
        </alternativeName>
        <alternativeName>
            <fullName evidence="3">Phosphopantothenoylcysteine synthetase</fullName>
            <shortName evidence="3">PPC synthetase</shortName>
            <shortName evidence="3">PPC-S</shortName>
        </alternativeName>
    </domain>
</protein>
<dbReference type="SUPFAM" id="SSF102645">
    <property type="entry name" value="CoaB-like"/>
    <property type="match status" value="1"/>
</dbReference>
<comment type="similarity">
    <text evidence="3 4">In the N-terminal section; belongs to the HFCD (homo-oligomeric flavin containing Cys decarboxylase) superfamily.</text>
</comment>
<comment type="pathway">
    <text evidence="3 4">Cofactor biosynthesis; coenzyme A biosynthesis; CoA from (R)-pantothenate: step 3/5.</text>
</comment>
<keyword evidence="3 4" id="KW-0288">FMN</keyword>
<comment type="caution">
    <text evidence="3">Lacks conserved residue(s) required for the propagation of feature annotation.</text>
</comment>
<feature type="domain" description="Flavoprotein" evidence="5">
    <location>
        <begin position="8"/>
        <end position="143"/>
    </location>
</feature>
<name>I4EER8_9BACT</name>
<keyword evidence="3" id="KW-0479">Metal-binding</keyword>
<dbReference type="NCBIfam" id="TIGR00521">
    <property type="entry name" value="coaBC_dfp"/>
    <property type="match status" value="1"/>
</dbReference>
<dbReference type="InterPro" id="IPR007085">
    <property type="entry name" value="DNA/pantothenate-metab_flavo_C"/>
</dbReference>
<dbReference type="GO" id="GO:0015937">
    <property type="term" value="P:coenzyme A biosynthetic process"/>
    <property type="evidence" value="ECO:0007669"/>
    <property type="project" value="UniProtKB-UniRule"/>
</dbReference>
<feature type="binding site" evidence="3">
    <location>
        <position position="337"/>
    </location>
    <ligand>
        <name>CTP</name>
        <dbReference type="ChEBI" id="CHEBI:37563"/>
    </ligand>
</feature>
<feature type="binding site" evidence="3">
    <location>
        <position position="281"/>
    </location>
    <ligand>
        <name>CTP</name>
        <dbReference type="ChEBI" id="CHEBI:37563"/>
    </ligand>
</feature>
<dbReference type="EC" id="4.1.1.36" evidence="3"/>
<dbReference type="UniPathway" id="UPA00241">
    <property type="reaction ID" value="UER00353"/>
</dbReference>
<comment type="similarity">
    <text evidence="3 4">In the C-terminal section; belongs to the PPC synthetase family.</text>
</comment>
<feature type="binding site" evidence="3">
    <location>
        <position position="341"/>
    </location>
    <ligand>
        <name>CTP</name>
        <dbReference type="ChEBI" id="CHEBI:37563"/>
    </ligand>
</feature>
<feature type="region of interest" description="Phosphopantothenate--cysteine ligase" evidence="3">
    <location>
        <begin position="193"/>
        <end position="404"/>
    </location>
</feature>
<dbReference type="GO" id="GO:0004632">
    <property type="term" value="F:phosphopantothenate--cysteine ligase activity"/>
    <property type="evidence" value="ECO:0007669"/>
    <property type="project" value="UniProtKB-UniRule"/>
</dbReference>
<dbReference type="InterPro" id="IPR003382">
    <property type="entry name" value="Flavoprotein"/>
</dbReference>
<comment type="caution">
    <text evidence="7">The sequence shown here is derived from an EMBL/GenBank/DDBJ whole genome shotgun (WGS) entry which is preliminary data.</text>
</comment>
<dbReference type="AlphaFoldDB" id="I4EER8"/>